<dbReference type="Pfam" id="PF25334">
    <property type="entry name" value="C2_GRDP"/>
    <property type="match status" value="1"/>
</dbReference>
<dbReference type="AlphaFoldDB" id="A0AA35W062"/>
<accession>A0AA35W062</accession>
<keyword evidence="3" id="KW-1185">Reference proteome</keyword>
<feature type="domain" description="GRDP C2" evidence="1">
    <location>
        <begin position="292"/>
        <end position="422"/>
    </location>
</feature>
<dbReference type="InterPro" id="IPR057458">
    <property type="entry name" value="GRDP_C2"/>
</dbReference>
<evidence type="ECO:0000259" key="1">
    <source>
        <dbReference type="Pfam" id="PF25334"/>
    </source>
</evidence>
<dbReference type="PANTHER" id="PTHR34365:SF7">
    <property type="entry name" value="GLYCINE-RICH DOMAIN-CONTAINING PROTEIN 1"/>
    <property type="match status" value="1"/>
</dbReference>
<evidence type="ECO:0000313" key="3">
    <source>
        <dbReference type="Proteomes" id="UP001177003"/>
    </source>
</evidence>
<dbReference type="Pfam" id="PF07173">
    <property type="entry name" value="GRDP-like"/>
    <property type="match status" value="1"/>
</dbReference>
<dbReference type="EMBL" id="OX465078">
    <property type="protein sequence ID" value="CAI9272427.1"/>
    <property type="molecule type" value="Genomic_DNA"/>
</dbReference>
<dbReference type="Proteomes" id="UP001177003">
    <property type="component" value="Chromosome 2"/>
</dbReference>
<proteinExistence type="predicted"/>
<protein>
    <recommendedName>
        <fullName evidence="1">GRDP C2 domain-containing protein</fullName>
    </recommendedName>
</protein>
<reference evidence="2" key="1">
    <citation type="submission" date="2023-04" db="EMBL/GenBank/DDBJ databases">
        <authorList>
            <person name="Vijverberg K."/>
            <person name="Xiong W."/>
            <person name="Schranz E."/>
        </authorList>
    </citation>
    <scope>NUCLEOTIDE SEQUENCE</scope>
</reference>
<sequence length="543" mass="58542">MPLPAPALFSSDLLLRDSFFLQVRIKMVMEQESEWNSAQNITISEDLVSAAKRHLQFLAAVDSNRWLYGGQSLQWAIYRYNACWLPLLAKHSKSHVTKGPLVVPLDCEWVWHCHRLNPVRYKSDCEEFYGKILDNHHVASSVEGISSNETEEIWNKLYPNEPYEINLSLPNTEHSEKTYYRAEKHTKYNLVLAIERQVPFFYQLHPASYSKDLVKSLGKILEHDDTDQKRGKGQKLDVGFSQTINQWEEMFGSRYWRAGAMYRGTPPSPLTTTQVISKKVDGFQKSIDLPEENVIEVVLEIVEIKNLPKTHKKKVWVFFSKAQPDGIFDVKRRVDIQSESGKKQVATFQCEANGSILFELVSELDPSKSGESEILGCCFMSLDDFFTPVFNLCVEKWFDLVPSSGIVASEPIRVRVAASCTPPFSKSSIVSGKGQFAVSGGCGGGCGNMVKGGGCGSGCGGGCGSGCGNMVNSGGGCGGGCGNMVKSGACGGGCGGGCGKMVEGGGGGGCGGGCGNMVKSGGGCGGGCGSMVKSGGLEVAVNA</sequence>
<gene>
    <name evidence="2" type="ORF">LSALG_LOCUS12650</name>
</gene>
<name>A0AA35W062_LACSI</name>
<organism evidence="2 3">
    <name type="scientific">Lactuca saligna</name>
    <name type="common">Willowleaf lettuce</name>
    <dbReference type="NCBI Taxonomy" id="75948"/>
    <lineage>
        <taxon>Eukaryota</taxon>
        <taxon>Viridiplantae</taxon>
        <taxon>Streptophyta</taxon>
        <taxon>Embryophyta</taxon>
        <taxon>Tracheophyta</taxon>
        <taxon>Spermatophyta</taxon>
        <taxon>Magnoliopsida</taxon>
        <taxon>eudicotyledons</taxon>
        <taxon>Gunneridae</taxon>
        <taxon>Pentapetalae</taxon>
        <taxon>asterids</taxon>
        <taxon>campanulids</taxon>
        <taxon>Asterales</taxon>
        <taxon>Asteraceae</taxon>
        <taxon>Cichorioideae</taxon>
        <taxon>Cichorieae</taxon>
        <taxon>Lactucinae</taxon>
        <taxon>Lactuca</taxon>
    </lineage>
</organism>
<evidence type="ECO:0000313" key="2">
    <source>
        <dbReference type="EMBL" id="CAI9272427.1"/>
    </source>
</evidence>
<dbReference type="InterPro" id="IPR009836">
    <property type="entry name" value="GRDP-like"/>
</dbReference>
<dbReference type="PANTHER" id="PTHR34365">
    <property type="entry name" value="ENOLASE (DUF1399)"/>
    <property type="match status" value="1"/>
</dbReference>